<sequence length="141" mass="16163">MLTPKHSNIWSTVEMLHMSKQFPLPLLLLECPSLRLRSACTPRDNVQIENGARPDCYIDIPLTKEEEEEIDEIANGPTWEEEIDCVEQTNWSEEEADEPVNDFRYLLGRSSPPTLDDFEKLEVIDTAQLGLYLALITRDDG</sequence>
<dbReference type="Proteomes" id="UP000053958">
    <property type="component" value="Unassembled WGS sequence"/>
</dbReference>
<evidence type="ECO:0000313" key="1">
    <source>
        <dbReference type="EMBL" id="KKA16857.1"/>
    </source>
</evidence>
<organism evidence="1 2">
    <name type="scientific">Rasamsonia emersonii (strain ATCC 16479 / CBS 393.64 / IMI 116815)</name>
    <dbReference type="NCBI Taxonomy" id="1408163"/>
    <lineage>
        <taxon>Eukaryota</taxon>
        <taxon>Fungi</taxon>
        <taxon>Dikarya</taxon>
        <taxon>Ascomycota</taxon>
        <taxon>Pezizomycotina</taxon>
        <taxon>Eurotiomycetes</taxon>
        <taxon>Eurotiomycetidae</taxon>
        <taxon>Eurotiales</taxon>
        <taxon>Trichocomaceae</taxon>
        <taxon>Rasamsonia</taxon>
    </lineage>
</organism>
<proteinExistence type="predicted"/>
<dbReference type="GeneID" id="25321506"/>
<protein>
    <submittedName>
        <fullName evidence="1">Uncharacterized protein</fullName>
    </submittedName>
</protein>
<evidence type="ECO:0000313" key="2">
    <source>
        <dbReference type="Proteomes" id="UP000053958"/>
    </source>
</evidence>
<accession>A0A0F4YF45</accession>
<name>A0A0F4YF45_RASE3</name>
<keyword evidence="2" id="KW-1185">Reference proteome</keyword>
<dbReference type="AlphaFoldDB" id="A0A0F4YF45"/>
<dbReference type="EMBL" id="LASV01000733">
    <property type="protein sequence ID" value="KKA16857.1"/>
    <property type="molecule type" value="Genomic_DNA"/>
</dbReference>
<comment type="caution">
    <text evidence="1">The sequence shown here is derived from an EMBL/GenBank/DDBJ whole genome shotgun (WGS) entry which is preliminary data.</text>
</comment>
<dbReference type="RefSeq" id="XP_013323469.1">
    <property type="nucleotide sequence ID" value="XM_013468015.1"/>
</dbReference>
<gene>
    <name evidence="1" type="ORF">T310_9574</name>
</gene>
<reference evidence="1 2" key="1">
    <citation type="submission" date="2015-04" db="EMBL/GenBank/DDBJ databases">
        <authorList>
            <person name="Heijne W.H."/>
            <person name="Fedorova N.D."/>
            <person name="Nierman W.C."/>
            <person name="Vollebregt A.W."/>
            <person name="Zhao Z."/>
            <person name="Wu L."/>
            <person name="Kumar M."/>
            <person name="Stam H."/>
            <person name="van den Berg M.A."/>
            <person name="Pel H.J."/>
        </authorList>
    </citation>
    <scope>NUCLEOTIDE SEQUENCE [LARGE SCALE GENOMIC DNA]</scope>
    <source>
        <strain evidence="1 2">CBS 393.64</strain>
    </source>
</reference>